<dbReference type="Proteomes" id="UP000054776">
    <property type="component" value="Unassembled WGS sequence"/>
</dbReference>
<organism evidence="1 2">
    <name type="scientific">Trichinella spiralis</name>
    <name type="common">Trichina worm</name>
    <dbReference type="NCBI Taxonomy" id="6334"/>
    <lineage>
        <taxon>Eukaryota</taxon>
        <taxon>Metazoa</taxon>
        <taxon>Ecdysozoa</taxon>
        <taxon>Nematoda</taxon>
        <taxon>Enoplea</taxon>
        <taxon>Dorylaimia</taxon>
        <taxon>Trichinellida</taxon>
        <taxon>Trichinellidae</taxon>
        <taxon>Trichinella</taxon>
    </lineage>
</organism>
<sequence>MIYDCLTATRPMFVHERVKTVADSICNADVYSLDGRLVLPSLMLAGSSITSLATGLVTSAVETRRRVAQATPSLPGISSVTTLKEHRVRGTLSSNIKTRWQDIRFSNAATIHRSTAAGSATGYTAAGPAL</sequence>
<proteinExistence type="predicted"/>
<gene>
    <name evidence="1" type="ORF">T01_3068</name>
</gene>
<evidence type="ECO:0000313" key="2">
    <source>
        <dbReference type="Proteomes" id="UP000054776"/>
    </source>
</evidence>
<dbReference type="EMBL" id="JYDH01000012">
    <property type="protein sequence ID" value="KRY40611.1"/>
    <property type="molecule type" value="Genomic_DNA"/>
</dbReference>
<dbReference type="OrthoDB" id="10591900at2759"/>
<keyword evidence="2" id="KW-1185">Reference proteome</keyword>
<dbReference type="AlphaFoldDB" id="A0A0V1BVX6"/>
<reference evidence="1 2" key="1">
    <citation type="submission" date="2015-01" db="EMBL/GenBank/DDBJ databases">
        <title>Evolution of Trichinella species and genotypes.</title>
        <authorList>
            <person name="Korhonen P.K."/>
            <person name="Edoardo P."/>
            <person name="Giuseppe L.R."/>
            <person name="Gasser R.B."/>
        </authorList>
    </citation>
    <scope>NUCLEOTIDE SEQUENCE [LARGE SCALE GENOMIC DNA]</scope>
    <source>
        <strain evidence="1">ISS3</strain>
    </source>
</reference>
<dbReference type="InParanoid" id="A0A0V1BVX6"/>
<comment type="caution">
    <text evidence="1">The sequence shown here is derived from an EMBL/GenBank/DDBJ whole genome shotgun (WGS) entry which is preliminary data.</text>
</comment>
<accession>A0A0V1BVX6</accession>
<protein>
    <submittedName>
        <fullName evidence="1">Uncharacterized protein</fullName>
    </submittedName>
</protein>
<name>A0A0V1BVX6_TRISP</name>
<evidence type="ECO:0000313" key="1">
    <source>
        <dbReference type="EMBL" id="KRY40611.1"/>
    </source>
</evidence>